<dbReference type="InterPro" id="IPR036852">
    <property type="entry name" value="Peptidase_S8/S53_dom_sf"/>
</dbReference>
<evidence type="ECO:0000313" key="9">
    <source>
        <dbReference type="EMBL" id="VAW90400.1"/>
    </source>
</evidence>
<dbReference type="GO" id="GO:0006508">
    <property type="term" value="P:proteolysis"/>
    <property type="evidence" value="ECO:0007669"/>
    <property type="project" value="UniProtKB-KW"/>
</dbReference>
<keyword evidence="6" id="KW-0472">Membrane</keyword>
<dbReference type="GO" id="GO:0004252">
    <property type="term" value="F:serine-type endopeptidase activity"/>
    <property type="evidence" value="ECO:0007669"/>
    <property type="project" value="InterPro"/>
</dbReference>
<dbReference type="InterPro" id="IPR051048">
    <property type="entry name" value="Peptidase_S8/S53_subtilisin"/>
</dbReference>
<dbReference type="InterPro" id="IPR000209">
    <property type="entry name" value="Peptidase_S8/S53_dom"/>
</dbReference>
<name>A0A3B0ZMI8_9ZZZZ</name>
<dbReference type="CDD" id="cd07473">
    <property type="entry name" value="Peptidases_S8_Subtilisin_like"/>
    <property type="match status" value="1"/>
</dbReference>
<protein>
    <submittedName>
        <fullName evidence="9">Serine protease, subtilase family</fullName>
    </submittedName>
</protein>
<sequence length="935" mass="97364">MRTSVNSTFYAIIASVFLMIISTMAIAVMPDNQAVKSSVVAIQADSAKKEIKYKADELLVKFKTITAANKLNAVDHLSGIGISSTAIDILSAKPFNTIRNNSKLGVQSGNQSAFDNWWHIKLAKGTDLQQALATLSARPDVEFVEYNYEVRALLTPNDPHFDSLWGLHNTQQSGGLFDADIDAPEAWDNNTGDANIIIAVIDTGVDYGHEDLAGNMWTNSGEIAGNLIDDDGNGYIDDVHGYDFTNTDADPFDDHGHGTHVSGTIAGVGNNGIGVAGVSWNAQIMAVKFLGAGGGGNISDAINSVIYAVNNGAKILNNSWGGGGFSQAMLDAIDAANGAGVLFVAAAGNNGRNNDTSSFYPANYAAPNVISVAATDHNDQRATFSNYGANTVHLGAPGVNTLSTVPTGSCSMCTSGGYRNASGTSMAAPHVSGAAALILDQVPTLSINDLKSRLMDSTDQIPALSGITISEGRLNIATALAFNPNISVTLTPLSQSVLAGETATYTVTVTSLTNTTEPVSLSLDTLDTGITANLADTLLTPPVGGSVTTTLTVTAASNIARGHFFVRVLAADDNGQVFSSTTATLEVLHPDFDLSISPLKHEIGPGESSTYDVVFTSIDGFSSTFTISTTSPHESISMNVSPAQVTLQADGTAVATITASTSTTTPHQLYTFTVTAADAQHTRSIDAQLHVLDTDLVMTALSTSSTEVNTGEAIIVDSTIANQGTTETTNTFYVGYYLSTDATITTTDTRIGSRSISSLVGGGSSTQATSVTIPSSLTAGTYYLGAIADDTNQQTESNEDNNVRVATTTLQVTQDVDLVISALSTSDNQAYTGTPISVTHTIHNTGGSSTNSTSYVGIYLSTEATITTSDTRICSRNVCLLARGGSSSRTASFNIPANLAAGTYYLGAIADYTDQQTESNEDNNGLTATTPLNID</sequence>
<dbReference type="EMBL" id="UOFP01000326">
    <property type="protein sequence ID" value="VAW90400.1"/>
    <property type="molecule type" value="Genomic_DNA"/>
</dbReference>
<evidence type="ECO:0000256" key="1">
    <source>
        <dbReference type="ARBA" id="ARBA00011073"/>
    </source>
</evidence>
<keyword evidence="4" id="KW-0720">Serine protease</keyword>
<dbReference type="Gene3D" id="2.60.40.10">
    <property type="entry name" value="Immunoglobulins"/>
    <property type="match status" value="2"/>
</dbReference>
<reference evidence="9" key="1">
    <citation type="submission" date="2018-06" db="EMBL/GenBank/DDBJ databases">
        <authorList>
            <person name="Zhirakovskaya E."/>
        </authorList>
    </citation>
    <scope>NUCLEOTIDE SEQUENCE</scope>
</reference>
<dbReference type="InterPro" id="IPR023828">
    <property type="entry name" value="Peptidase_S8_Ser-AS"/>
</dbReference>
<gene>
    <name evidence="9" type="ORF">MNBD_GAMMA18-2031</name>
</gene>
<comment type="similarity">
    <text evidence="1">Belongs to the peptidase S8 family.</text>
</comment>
<dbReference type="PANTHER" id="PTHR43399:SF4">
    <property type="entry name" value="CELL WALL-ASSOCIATED PROTEASE"/>
    <property type="match status" value="1"/>
</dbReference>
<keyword evidence="6" id="KW-0812">Transmembrane</keyword>
<feature type="domain" description="CARDB" evidence="8">
    <location>
        <begin position="695"/>
        <end position="804"/>
    </location>
</feature>
<dbReference type="PROSITE" id="PS00136">
    <property type="entry name" value="SUBTILASE_ASP"/>
    <property type="match status" value="1"/>
</dbReference>
<dbReference type="InterPro" id="IPR013783">
    <property type="entry name" value="Ig-like_fold"/>
</dbReference>
<feature type="domain" description="Peptidase S8/S53" evidence="7">
    <location>
        <begin position="194"/>
        <end position="458"/>
    </location>
</feature>
<evidence type="ECO:0000256" key="2">
    <source>
        <dbReference type="ARBA" id="ARBA00022670"/>
    </source>
</evidence>
<dbReference type="Gene3D" id="3.40.50.200">
    <property type="entry name" value="Peptidase S8/S53 domain"/>
    <property type="match status" value="1"/>
</dbReference>
<dbReference type="PROSITE" id="PS00137">
    <property type="entry name" value="SUBTILASE_HIS"/>
    <property type="match status" value="1"/>
</dbReference>
<evidence type="ECO:0000256" key="3">
    <source>
        <dbReference type="ARBA" id="ARBA00022801"/>
    </source>
</evidence>
<keyword evidence="2 9" id="KW-0645">Protease</keyword>
<keyword evidence="3" id="KW-0378">Hydrolase</keyword>
<dbReference type="Pfam" id="PF00082">
    <property type="entry name" value="Peptidase_S8"/>
    <property type="match status" value="1"/>
</dbReference>
<dbReference type="InterPro" id="IPR011635">
    <property type="entry name" value="CARDB"/>
</dbReference>
<keyword evidence="6" id="KW-1133">Transmembrane helix</keyword>
<proteinExistence type="inferred from homology"/>
<dbReference type="PRINTS" id="PR00723">
    <property type="entry name" value="SUBTILISIN"/>
</dbReference>
<dbReference type="PROSITE" id="PS51892">
    <property type="entry name" value="SUBTILASE"/>
    <property type="match status" value="1"/>
</dbReference>
<evidence type="ECO:0000259" key="7">
    <source>
        <dbReference type="Pfam" id="PF00082"/>
    </source>
</evidence>
<evidence type="ECO:0000256" key="6">
    <source>
        <dbReference type="SAM" id="Phobius"/>
    </source>
</evidence>
<dbReference type="InterPro" id="IPR015500">
    <property type="entry name" value="Peptidase_S8_subtilisin-rel"/>
</dbReference>
<dbReference type="Pfam" id="PF07705">
    <property type="entry name" value="CARDB"/>
    <property type="match status" value="2"/>
</dbReference>
<accession>A0A3B0ZMI8</accession>
<feature type="domain" description="CARDB" evidence="8">
    <location>
        <begin position="817"/>
        <end position="927"/>
    </location>
</feature>
<dbReference type="AlphaFoldDB" id="A0A3B0ZMI8"/>
<evidence type="ECO:0000256" key="4">
    <source>
        <dbReference type="ARBA" id="ARBA00022825"/>
    </source>
</evidence>
<dbReference type="InterPro" id="IPR034204">
    <property type="entry name" value="PfSUB1-like_cat_dom"/>
</dbReference>
<feature type="transmembrane region" description="Helical" evidence="6">
    <location>
        <begin position="7"/>
        <end position="29"/>
    </location>
</feature>
<evidence type="ECO:0000259" key="8">
    <source>
        <dbReference type="Pfam" id="PF07705"/>
    </source>
</evidence>
<dbReference type="SUPFAM" id="SSF52743">
    <property type="entry name" value="Subtilisin-like"/>
    <property type="match status" value="1"/>
</dbReference>
<dbReference type="PROSITE" id="PS00138">
    <property type="entry name" value="SUBTILASE_SER"/>
    <property type="match status" value="1"/>
</dbReference>
<dbReference type="InterPro" id="IPR022398">
    <property type="entry name" value="Peptidase_S8_His-AS"/>
</dbReference>
<feature type="region of interest" description="Disordered" evidence="5">
    <location>
        <begin position="916"/>
        <end position="935"/>
    </location>
</feature>
<dbReference type="InterPro" id="IPR023827">
    <property type="entry name" value="Peptidase_S8_Asp-AS"/>
</dbReference>
<dbReference type="PANTHER" id="PTHR43399">
    <property type="entry name" value="SUBTILISIN-RELATED"/>
    <property type="match status" value="1"/>
</dbReference>
<evidence type="ECO:0000256" key="5">
    <source>
        <dbReference type="SAM" id="MobiDB-lite"/>
    </source>
</evidence>
<organism evidence="9">
    <name type="scientific">hydrothermal vent metagenome</name>
    <dbReference type="NCBI Taxonomy" id="652676"/>
    <lineage>
        <taxon>unclassified sequences</taxon>
        <taxon>metagenomes</taxon>
        <taxon>ecological metagenomes</taxon>
    </lineage>
</organism>